<organism evidence="1 2">
    <name type="scientific">Favolaschia claudopus</name>
    <dbReference type="NCBI Taxonomy" id="2862362"/>
    <lineage>
        <taxon>Eukaryota</taxon>
        <taxon>Fungi</taxon>
        <taxon>Dikarya</taxon>
        <taxon>Basidiomycota</taxon>
        <taxon>Agaricomycotina</taxon>
        <taxon>Agaricomycetes</taxon>
        <taxon>Agaricomycetidae</taxon>
        <taxon>Agaricales</taxon>
        <taxon>Marasmiineae</taxon>
        <taxon>Mycenaceae</taxon>
        <taxon>Favolaschia</taxon>
    </lineage>
</organism>
<comment type="caution">
    <text evidence="1">The sequence shown here is derived from an EMBL/GenBank/DDBJ whole genome shotgun (WGS) entry which is preliminary data.</text>
</comment>
<dbReference type="Proteomes" id="UP001362999">
    <property type="component" value="Unassembled WGS sequence"/>
</dbReference>
<protein>
    <submittedName>
        <fullName evidence="1">Uncharacterized protein</fullName>
    </submittedName>
</protein>
<sequence length="107" mass="11195">MTAAQPPASGSSAAPLSELQELIALVARLSTATTEAMRLSVEVQARLPLVVGIEVAGARAAALSQAAAAAAEVDTDPVFKRQIAQTPADLVWRSLCTFNKMKSVYKK</sequence>
<gene>
    <name evidence="1" type="ORF">R3P38DRAFT_2810096</name>
</gene>
<evidence type="ECO:0000313" key="1">
    <source>
        <dbReference type="EMBL" id="KAK6977553.1"/>
    </source>
</evidence>
<reference evidence="1 2" key="1">
    <citation type="journal article" date="2024" name="J Genomics">
        <title>Draft genome sequencing and assembly of Favolaschia claudopus CIRM-BRFM 2984 isolated from oak limbs.</title>
        <authorList>
            <person name="Navarro D."/>
            <person name="Drula E."/>
            <person name="Chaduli D."/>
            <person name="Cazenave R."/>
            <person name="Ahrendt S."/>
            <person name="Wang J."/>
            <person name="Lipzen A."/>
            <person name="Daum C."/>
            <person name="Barry K."/>
            <person name="Grigoriev I.V."/>
            <person name="Favel A."/>
            <person name="Rosso M.N."/>
            <person name="Martin F."/>
        </authorList>
    </citation>
    <scope>NUCLEOTIDE SEQUENCE [LARGE SCALE GENOMIC DNA]</scope>
    <source>
        <strain evidence="1 2">CIRM-BRFM 2984</strain>
    </source>
</reference>
<proteinExistence type="predicted"/>
<name>A0AAV9ZB73_9AGAR</name>
<keyword evidence="2" id="KW-1185">Reference proteome</keyword>
<dbReference type="AlphaFoldDB" id="A0AAV9ZB73"/>
<evidence type="ECO:0000313" key="2">
    <source>
        <dbReference type="Proteomes" id="UP001362999"/>
    </source>
</evidence>
<dbReference type="EMBL" id="JAWWNJ010000167">
    <property type="protein sequence ID" value="KAK6977553.1"/>
    <property type="molecule type" value="Genomic_DNA"/>
</dbReference>
<accession>A0AAV9ZB73</accession>